<keyword evidence="28" id="KW-0539">Nucleus</keyword>
<keyword evidence="21" id="KW-0694">RNA-binding</keyword>
<evidence type="ECO:0000256" key="3">
    <source>
        <dbReference type="ARBA" id="ARBA00004123"/>
    </source>
</evidence>
<dbReference type="PROSITE" id="PS50158">
    <property type="entry name" value="ZF_CCHC"/>
    <property type="match status" value="1"/>
</dbReference>
<evidence type="ECO:0000256" key="26">
    <source>
        <dbReference type="ARBA" id="ARBA00023125"/>
    </source>
</evidence>
<keyword evidence="17" id="KW-0378">Hydrolase</keyword>
<evidence type="ECO:0000256" key="12">
    <source>
        <dbReference type="ARBA" id="ARBA00022741"/>
    </source>
</evidence>
<organism evidence="41 42">
    <name type="scientific">Rhododendron griersonianum</name>
    <dbReference type="NCBI Taxonomy" id="479676"/>
    <lineage>
        <taxon>Eukaryota</taxon>
        <taxon>Viridiplantae</taxon>
        <taxon>Streptophyta</taxon>
        <taxon>Embryophyta</taxon>
        <taxon>Tracheophyta</taxon>
        <taxon>Spermatophyta</taxon>
        <taxon>Magnoliopsida</taxon>
        <taxon>eudicotyledons</taxon>
        <taxon>Gunneridae</taxon>
        <taxon>Pentapetalae</taxon>
        <taxon>asterids</taxon>
        <taxon>Ericales</taxon>
        <taxon>Ericaceae</taxon>
        <taxon>Ericoideae</taxon>
        <taxon>Rhodoreae</taxon>
        <taxon>Rhododendron</taxon>
    </lineage>
</organism>
<keyword evidence="13" id="KW-0064">Aspartyl protease</keyword>
<comment type="caution">
    <text evidence="41">The sequence shown here is derived from an EMBL/GenBank/DDBJ whole genome shotgun (WGS) entry which is preliminary data.</text>
</comment>
<evidence type="ECO:0000256" key="15">
    <source>
        <dbReference type="ARBA" id="ARBA00022759"/>
    </source>
</evidence>
<evidence type="ECO:0000256" key="5">
    <source>
        <dbReference type="ARBA" id="ARBA00022490"/>
    </source>
</evidence>
<dbReference type="Pfam" id="PF17921">
    <property type="entry name" value="Integrase_H2C2"/>
    <property type="match status" value="1"/>
</dbReference>
<keyword evidence="10" id="KW-0540">Nuclease</keyword>
<feature type="domain" description="CCHC-type" evidence="38">
    <location>
        <begin position="292"/>
        <end position="308"/>
    </location>
</feature>
<comment type="function">
    <text evidence="2">The aspartyl protease (PR) mediates the proteolytic cleavages of the Gag and Gag-Pol polyproteins after assembly of the VLP.</text>
</comment>
<sequence>MPPKGGGRGVGGPHGTADDAYERDYAALEAQLEARLAQLFDDRFNALTEQLVALSVARGPPQHQNPHSRRVNEESGDDVECEDGDNPFAVLRPQRKELAVVPDTFRRWESGFKLDIPEFKGCSQPDEFLDWVAAVEEILEFKEGKEKIRSWEKLLKHMRASFLPHNYTRSLYQQLQNLRQGSKSVDDYTQEFYQLLARNDLSESQDQLVSRYIGGMREQFQDALNFYDPVSVSEAHQKALTLEKQAGRKSGFQFSNITSSRPIPPVNNQTTIGKPLVAGQANRAPINSNTARCFKCGEPGHRMADCKRNERFGKGLFVDARDNEIEQPSEEQAAQYDEDGVEEEFVQGDYGPLLVIRRACFTPRKAGEDDWLRNNIFQSTCTIGGKVCHLVIDSGSCENVVSEEAVHKLGLATEKHPSPYKLSWLMKGNEVTVSKRCLVSFSIGSKYKDNAWCDVIAMDACHLSLGRPWQYDRNALHEGKKNTYSFMFGSTKIVLVPSKEVDPKPTKGEGSNLLARKFMEDAADSGLVYVLIGKECATDSPIPESVRPLVEEFRDVFPDDLPEELPPMRDIQHQIDLVPGSNLPNRPHYRMSPKEHEELRRQVEALLLKGHIRESLSPCAVPALLTPKKDGTWRMCVDSRAINKITVRYRFPIPRLDDLLDQLSGAKVFSKLDLKSGYHQIRIRPGDEWKTAFKTREGLYEWLVMPFGLSNAPSTFMRVMNQIFRPLIGRFVVVYFDDILVYSANMEEHLHHLREVLAILRRDKFFAAMPKCSFMTDSVLFLGYVVSKDGLSVDGSKVEAVKNWPIPTSVHEVRSFHGLVSFYRRFIPNFSTIMAPITDCMKLGRFEWTDAATLAFERIKQKLITAPVLTLPDFSQPFELHCDASKVGIGAVLSQHGKPVAYFSEKLGDSKLNYSTYDIEFFAIIRALKHWSSYLAYNEFILYSDHDALKHINSQEKLSSRHATWAAYIQQFTFVIKHKSGALNKVADALSRRKHLLVTMRAKVLGFDLFRELLPNDPYFGPIMRDVEAGNRADYQMHDGFLFKGNQLCVPASSLRLKIIKELHEEGHVGRDKTVQLVGDSYYWPTMRKEITRFVEGCRVCQVSKGTATNAGLYMPLPTPNQPWANVSMDFILGLPRTQKRNDSIFVVVDRFSKMAHFIACKKTTDAVNVAQLYFREVYRLHGLPQSIVSDRDTRFLSHFWRCLWKLANTKLDFSTAYHPQTDGQTEVVNRSVGNLLRSLVGDHLKSWDQRLYQAEFAYNRSVNRSSGFSPFFVTYGFNPRAPLDLAPVPDLKRPNGKAEDLISGLQVVHKMTVQHLEESSAKYKQAADKKRRAVEFDVGDFVWAVLTKDRFPAGEYNKLAARKIGPLEILEKINPNAYKLKLPSHIRTSATFNVKHLIPYRGDSSDEESANSRTNSLQPGEDDADLIAYAYMDQHEGQRAK</sequence>
<feature type="domain" description="Reverse transcriptase" evidence="39">
    <location>
        <begin position="607"/>
        <end position="786"/>
    </location>
</feature>
<feature type="region of interest" description="Disordered" evidence="37">
    <location>
        <begin position="57"/>
        <end position="86"/>
    </location>
</feature>
<evidence type="ECO:0000256" key="30">
    <source>
        <dbReference type="ARBA" id="ARBA00025590"/>
    </source>
</evidence>
<dbReference type="Pfam" id="PF00098">
    <property type="entry name" value="zf-CCHC"/>
    <property type="match status" value="1"/>
</dbReference>
<keyword evidence="25" id="KW-0917">Virion maturation</keyword>
<evidence type="ECO:0000313" key="41">
    <source>
        <dbReference type="EMBL" id="KAG5527003.1"/>
    </source>
</evidence>
<keyword evidence="5" id="KW-0963">Cytoplasm</keyword>
<evidence type="ECO:0000256" key="34">
    <source>
        <dbReference type="ARBA" id="ARBA00063849"/>
    </source>
</evidence>
<dbReference type="InterPro" id="IPR001878">
    <property type="entry name" value="Znf_CCHC"/>
</dbReference>
<dbReference type="Gene3D" id="3.10.10.10">
    <property type="entry name" value="HIV Type 1 Reverse Transcriptase, subunit A, domain 1"/>
    <property type="match status" value="1"/>
</dbReference>
<dbReference type="CDD" id="cd00303">
    <property type="entry name" value="retropepsin_like"/>
    <property type="match status" value="1"/>
</dbReference>
<keyword evidence="20" id="KW-0460">Magnesium</keyword>
<dbReference type="FunFam" id="1.10.340.70:FF:000001">
    <property type="entry name" value="Retrovirus-related Pol polyprotein from transposon gypsy-like Protein"/>
    <property type="match status" value="1"/>
</dbReference>
<feature type="region of interest" description="Disordered" evidence="37">
    <location>
        <begin position="1403"/>
        <end position="1423"/>
    </location>
</feature>
<dbReference type="InterPro" id="IPR036397">
    <property type="entry name" value="RNaseH_sf"/>
</dbReference>
<dbReference type="GO" id="GO:0004523">
    <property type="term" value="F:RNA-DNA hybrid ribonuclease activity"/>
    <property type="evidence" value="ECO:0007669"/>
    <property type="project" value="UniProtKB-EC"/>
</dbReference>
<evidence type="ECO:0000256" key="19">
    <source>
        <dbReference type="ARBA" id="ARBA00022840"/>
    </source>
</evidence>
<evidence type="ECO:0000256" key="37">
    <source>
        <dbReference type="SAM" id="MobiDB-lite"/>
    </source>
</evidence>
<keyword evidence="15" id="KW-0255">Endonuclease</keyword>
<dbReference type="FunFam" id="3.10.10.10:FF:000007">
    <property type="entry name" value="Retrovirus-related Pol polyprotein from transposon 17.6-like Protein"/>
    <property type="match status" value="1"/>
</dbReference>
<dbReference type="InterPro" id="IPR036875">
    <property type="entry name" value="Znf_CCHC_sf"/>
</dbReference>
<dbReference type="GO" id="GO:0003964">
    <property type="term" value="F:RNA-directed DNA polymerase activity"/>
    <property type="evidence" value="ECO:0007669"/>
    <property type="project" value="UniProtKB-KW"/>
</dbReference>
<dbReference type="GO" id="GO:0004190">
    <property type="term" value="F:aspartic-type endopeptidase activity"/>
    <property type="evidence" value="ECO:0007669"/>
    <property type="project" value="UniProtKB-KW"/>
</dbReference>
<keyword evidence="9" id="KW-0548">Nucleotidyltransferase</keyword>
<keyword evidence="12" id="KW-0547">Nucleotide-binding</keyword>
<evidence type="ECO:0000256" key="7">
    <source>
        <dbReference type="ARBA" id="ARBA00022670"/>
    </source>
</evidence>
<feature type="compositionally biased region" description="Acidic residues" evidence="37">
    <location>
        <begin position="74"/>
        <end position="85"/>
    </location>
</feature>
<evidence type="ECO:0000256" key="27">
    <source>
        <dbReference type="ARBA" id="ARBA00023172"/>
    </source>
</evidence>
<gene>
    <name evidence="41" type="ORF">RHGRI_028065</name>
</gene>
<dbReference type="SUPFAM" id="SSF53098">
    <property type="entry name" value="Ribonuclease H-like"/>
    <property type="match status" value="1"/>
</dbReference>
<accession>A0AAV6IEE1</accession>
<dbReference type="GO" id="GO:0005524">
    <property type="term" value="F:ATP binding"/>
    <property type="evidence" value="ECO:0007669"/>
    <property type="project" value="UniProtKB-KW"/>
</dbReference>
<dbReference type="GO" id="GO:0005634">
    <property type="term" value="C:nucleus"/>
    <property type="evidence" value="ECO:0007669"/>
    <property type="project" value="UniProtKB-SubCell"/>
</dbReference>
<evidence type="ECO:0000256" key="2">
    <source>
        <dbReference type="ARBA" id="ARBA00002180"/>
    </source>
</evidence>
<dbReference type="InterPro" id="IPR000477">
    <property type="entry name" value="RT_dom"/>
</dbReference>
<dbReference type="PROSITE" id="PS50994">
    <property type="entry name" value="INTEGRASE"/>
    <property type="match status" value="1"/>
</dbReference>
<evidence type="ECO:0000256" key="8">
    <source>
        <dbReference type="ARBA" id="ARBA00022679"/>
    </source>
</evidence>
<dbReference type="GO" id="GO:0003887">
    <property type="term" value="F:DNA-directed DNA polymerase activity"/>
    <property type="evidence" value="ECO:0007669"/>
    <property type="project" value="UniProtKB-KW"/>
</dbReference>
<keyword evidence="24" id="KW-0239">DNA-directed DNA polymerase</keyword>
<name>A0AAV6IEE1_9ERIC</name>
<evidence type="ECO:0000256" key="16">
    <source>
        <dbReference type="ARBA" id="ARBA00022771"/>
    </source>
</evidence>
<dbReference type="GO" id="GO:0015074">
    <property type="term" value="P:DNA integration"/>
    <property type="evidence" value="ECO:0007669"/>
    <property type="project" value="UniProtKB-KW"/>
</dbReference>
<dbReference type="GO" id="GO:0005737">
    <property type="term" value="C:cytoplasm"/>
    <property type="evidence" value="ECO:0007669"/>
    <property type="project" value="UniProtKB-SubCell"/>
</dbReference>
<dbReference type="InterPro" id="IPR005162">
    <property type="entry name" value="Retrotrans_gag_dom"/>
</dbReference>
<comment type="function">
    <text evidence="33">Capsid protein (CA) is the structural component of the virus-like particle (VLP), forming the shell that encapsulates the genomic RNA-nucleocapsid complex.</text>
</comment>
<dbReference type="GO" id="GO:0075523">
    <property type="term" value="P:viral translational frameshifting"/>
    <property type="evidence" value="ECO:0007669"/>
    <property type="project" value="UniProtKB-KW"/>
</dbReference>
<dbReference type="FunFam" id="3.30.70.270:FF:000026">
    <property type="entry name" value="Transposon Ty3-G Gag-Pol polyprotein"/>
    <property type="match status" value="1"/>
</dbReference>
<keyword evidence="22" id="KW-0229">DNA integration</keyword>
<dbReference type="PROSITE" id="PS50878">
    <property type="entry name" value="RT_POL"/>
    <property type="match status" value="1"/>
</dbReference>
<comment type="catalytic activity">
    <reaction evidence="1">
        <text>Endonucleolytic cleavage to 5'-phosphomonoester.</text>
        <dbReference type="EC" id="3.1.26.4"/>
    </reaction>
</comment>
<evidence type="ECO:0000256" key="35">
    <source>
        <dbReference type="ARBA" id="ARBA00082890"/>
    </source>
</evidence>
<evidence type="ECO:0000256" key="6">
    <source>
        <dbReference type="ARBA" id="ARBA00022612"/>
    </source>
</evidence>
<comment type="subunit">
    <text evidence="34">The protease is a homodimer, whose active site consists of two apposed aspartic acid residues.</text>
</comment>
<reference evidence="41" key="1">
    <citation type="submission" date="2020-08" db="EMBL/GenBank/DDBJ databases">
        <title>Plant Genome Project.</title>
        <authorList>
            <person name="Zhang R.-G."/>
        </authorList>
    </citation>
    <scope>NUCLEOTIDE SEQUENCE</scope>
    <source>
        <strain evidence="41">WSP0</strain>
        <tissue evidence="41">Leaf</tissue>
    </source>
</reference>
<dbReference type="GO" id="GO:0008270">
    <property type="term" value="F:zinc ion binding"/>
    <property type="evidence" value="ECO:0007669"/>
    <property type="project" value="UniProtKB-KW"/>
</dbReference>
<comment type="function">
    <text evidence="30">Reverse transcriptase/ribonuclease H (RT) is a multifunctional enzyme that catalyzes the conversion of the retro-elements RNA genome into dsDNA within the VLP. The enzyme displays a DNA polymerase activity that can copy either DNA or RNA templates, and a ribonuclease H (RNase H) activity that cleaves the RNA strand of RNA-DNA heteroduplexes during plus-strand synthesis and hydrolyzes RNA primers. The conversion leads to a linear dsDNA copy of the retrotransposon that includes long terminal repeats (LTRs) at both ends.</text>
</comment>
<dbReference type="InterPro" id="IPR001584">
    <property type="entry name" value="Integrase_cat-core"/>
</dbReference>
<dbReference type="CDD" id="cd01647">
    <property type="entry name" value="RT_LTR"/>
    <property type="match status" value="1"/>
</dbReference>
<dbReference type="InterPro" id="IPR041577">
    <property type="entry name" value="RT_RNaseH_2"/>
</dbReference>
<dbReference type="Gene3D" id="3.30.70.270">
    <property type="match status" value="2"/>
</dbReference>
<keyword evidence="23" id="KW-0695">RNA-directed DNA polymerase</keyword>
<evidence type="ECO:0000256" key="17">
    <source>
        <dbReference type="ARBA" id="ARBA00022801"/>
    </source>
</evidence>
<evidence type="ECO:0000256" key="36">
    <source>
        <dbReference type="PROSITE-ProRule" id="PRU00047"/>
    </source>
</evidence>
<keyword evidence="27" id="KW-0233">DNA recombination</keyword>
<keyword evidence="8" id="KW-0808">Transferase</keyword>
<evidence type="ECO:0000256" key="13">
    <source>
        <dbReference type="ARBA" id="ARBA00022750"/>
    </source>
</evidence>
<dbReference type="Gene3D" id="1.10.340.70">
    <property type="match status" value="1"/>
</dbReference>
<dbReference type="Pfam" id="PF17919">
    <property type="entry name" value="RT_RNaseH_2"/>
    <property type="match status" value="1"/>
</dbReference>
<evidence type="ECO:0000256" key="20">
    <source>
        <dbReference type="ARBA" id="ARBA00022842"/>
    </source>
</evidence>
<dbReference type="FunFam" id="3.30.420.10:FF:000032">
    <property type="entry name" value="Retrovirus-related Pol polyprotein from transposon 297-like Protein"/>
    <property type="match status" value="1"/>
</dbReference>
<evidence type="ECO:0000256" key="21">
    <source>
        <dbReference type="ARBA" id="ARBA00022884"/>
    </source>
</evidence>
<keyword evidence="7" id="KW-0645">Protease</keyword>
<evidence type="ECO:0000256" key="25">
    <source>
        <dbReference type="ARBA" id="ARBA00023113"/>
    </source>
</evidence>
<keyword evidence="16 36" id="KW-0863">Zinc-finger</keyword>
<dbReference type="InterPro" id="IPR043502">
    <property type="entry name" value="DNA/RNA_pol_sf"/>
</dbReference>
<evidence type="ECO:0000313" key="42">
    <source>
        <dbReference type="Proteomes" id="UP000823749"/>
    </source>
</evidence>
<evidence type="ECO:0000256" key="10">
    <source>
        <dbReference type="ARBA" id="ARBA00022722"/>
    </source>
</evidence>
<evidence type="ECO:0000256" key="28">
    <source>
        <dbReference type="ARBA" id="ARBA00023242"/>
    </source>
</evidence>
<evidence type="ECO:0000259" key="40">
    <source>
        <dbReference type="PROSITE" id="PS50994"/>
    </source>
</evidence>
<dbReference type="Pfam" id="PF03732">
    <property type="entry name" value="Retrotrans_gag"/>
    <property type="match status" value="1"/>
</dbReference>
<evidence type="ECO:0000256" key="29">
    <source>
        <dbReference type="ARBA" id="ARBA00023268"/>
    </source>
</evidence>
<keyword evidence="29" id="KW-0511">Multifunctional enzyme</keyword>
<dbReference type="Proteomes" id="UP000823749">
    <property type="component" value="Chromosome 10"/>
</dbReference>
<protein>
    <recommendedName>
        <fullName evidence="35">Gag3-Pol3</fullName>
    </recommendedName>
</protein>
<keyword evidence="42" id="KW-1185">Reference proteome</keyword>
<evidence type="ECO:0000256" key="24">
    <source>
        <dbReference type="ARBA" id="ARBA00022932"/>
    </source>
</evidence>
<feature type="domain" description="Integrase catalytic" evidence="40">
    <location>
        <begin position="1119"/>
        <end position="1279"/>
    </location>
</feature>
<keyword evidence="19" id="KW-0067">ATP-binding</keyword>
<comment type="function">
    <text evidence="31">Integrase (IN) targets the VLP to the nucleus, where a subparticle preintegration complex (PIC) containing at least integrase and the newly synthesized dsDNA copy of the retrotransposon must transit the nuclear membrane. Once in the nucleus, integrase performs the integration of the dsDNA into the host genome.</text>
</comment>
<evidence type="ECO:0000256" key="23">
    <source>
        <dbReference type="ARBA" id="ARBA00022918"/>
    </source>
</evidence>
<dbReference type="InterPro" id="IPR056924">
    <property type="entry name" value="SH3_Tf2-1"/>
</dbReference>
<evidence type="ECO:0000259" key="38">
    <source>
        <dbReference type="PROSITE" id="PS50158"/>
    </source>
</evidence>
<evidence type="ECO:0000256" key="33">
    <source>
        <dbReference type="ARBA" id="ARBA00055383"/>
    </source>
</evidence>
<comment type="function">
    <text evidence="32">Nucleocapsid protein p11 (NC) forms the nucleocore that coats the retro-elements dimeric RNA. Binds these RNAs through its zinc fingers. Promotes primer tRNA(i)-Met annealing to the multipartite primer-binding site (PBS), dimerization of Ty3 RNA and initiation of reverse transcription.</text>
</comment>
<evidence type="ECO:0000256" key="31">
    <source>
        <dbReference type="ARBA" id="ARBA00025615"/>
    </source>
</evidence>
<dbReference type="PANTHER" id="PTHR35046:SF18">
    <property type="entry name" value="RNA-DIRECTED DNA POLYMERASE"/>
    <property type="match status" value="1"/>
</dbReference>
<keyword evidence="18" id="KW-0862">Zinc</keyword>
<evidence type="ECO:0000256" key="4">
    <source>
        <dbReference type="ARBA" id="ARBA00004496"/>
    </source>
</evidence>
<dbReference type="SUPFAM" id="SSF56672">
    <property type="entry name" value="DNA/RNA polymerases"/>
    <property type="match status" value="1"/>
</dbReference>
<dbReference type="Gene3D" id="2.40.70.10">
    <property type="entry name" value="Acid Proteases"/>
    <property type="match status" value="1"/>
</dbReference>
<dbReference type="InterPro" id="IPR012337">
    <property type="entry name" value="RNaseH-like_sf"/>
</dbReference>
<evidence type="ECO:0000259" key="39">
    <source>
        <dbReference type="PROSITE" id="PS50878"/>
    </source>
</evidence>
<dbReference type="EMBL" id="JACTNZ010000010">
    <property type="protein sequence ID" value="KAG5527003.1"/>
    <property type="molecule type" value="Genomic_DNA"/>
</dbReference>
<evidence type="ECO:0000256" key="32">
    <source>
        <dbReference type="ARBA" id="ARBA00055265"/>
    </source>
</evidence>
<comment type="subcellular location">
    <subcellularLocation>
        <location evidence="4">Cytoplasm</location>
    </subcellularLocation>
    <subcellularLocation>
        <location evidence="3">Nucleus</location>
    </subcellularLocation>
</comment>
<evidence type="ECO:0000256" key="9">
    <source>
        <dbReference type="ARBA" id="ARBA00022695"/>
    </source>
</evidence>
<evidence type="ECO:0000256" key="18">
    <source>
        <dbReference type="ARBA" id="ARBA00022833"/>
    </source>
</evidence>
<dbReference type="InterPro" id="IPR043128">
    <property type="entry name" value="Rev_trsase/Diguanyl_cyclase"/>
</dbReference>
<keyword evidence="26" id="KW-0238">DNA-binding</keyword>
<evidence type="ECO:0000256" key="22">
    <source>
        <dbReference type="ARBA" id="ARBA00022908"/>
    </source>
</evidence>
<proteinExistence type="predicted"/>
<dbReference type="Pfam" id="PF00078">
    <property type="entry name" value="RVT_1"/>
    <property type="match status" value="1"/>
</dbReference>
<dbReference type="GO" id="GO:0006310">
    <property type="term" value="P:DNA recombination"/>
    <property type="evidence" value="ECO:0007669"/>
    <property type="project" value="UniProtKB-KW"/>
</dbReference>
<dbReference type="Gene3D" id="3.30.420.10">
    <property type="entry name" value="Ribonuclease H-like superfamily/Ribonuclease H"/>
    <property type="match status" value="1"/>
</dbReference>
<dbReference type="InterPro" id="IPR041588">
    <property type="entry name" value="Integrase_H2C2"/>
</dbReference>
<evidence type="ECO:0000256" key="1">
    <source>
        <dbReference type="ARBA" id="ARBA00000077"/>
    </source>
</evidence>
<dbReference type="GO" id="GO:0003677">
    <property type="term" value="F:DNA binding"/>
    <property type="evidence" value="ECO:0007669"/>
    <property type="project" value="UniProtKB-KW"/>
</dbReference>
<evidence type="ECO:0000256" key="11">
    <source>
        <dbReference type="ARBA" id="ARBA00022723"/>
    </source>
</evidence>
<dbReference type="CDD" id="cd09274">
    <property type="entry name" value="RNase_HI_RT_Ty3"/>
    <property type="match status" value="1"/>
</dbReference>
<evidence type="ECO:0000256" key="14">
    <source>
        <dbReference type="ARBA" id="ARBA00022758"/>
    </source>
</evidence>
<dbReference type="PANTHER" id="PTHR35046">
    <property type="entry name" value="ZINC KNUCKLE (CCHC-TYPE) FAMILY PROTEIN"/>
    <property type="match status" value="1"/>
</dbReference>
<dbReference type="SUPFAM" id="SSF57756">
    <property type="entry name" value="Retrovirus zinc finger-like domains"/>
    <property type="match status" value="1"/>
</dbReference>
<dbReference type="GO" id="GO:0003723">
    <property type="term" value="F:RNA binding"/>
    <property type="evidence" value="ECO:0007669"/>
    <property type="project" value="UniProtKB-KW"/>
</dbReference>
<dbReference type="GO" id="GO:0006508">
    <property type="term" value="P:proteolysis"/>
    <property type="evidence" value="ECO:0007669"/>
    <property type="project" value="UniProtKB-KW"/>
</dbReference>
<dbReference type="SMART" id="SM00343">
    <property type="entry name" value="ZnF_C2HC"/>
    <property type="match status" value="1"/>
</dbReference>
<keyword evidence="11" id="KW-0479">Metal-binding</keyword>
<keyword evidence="14" id="KW-0688">Ribosomal frameshifting</keyword>
<dbReference type="Pfam" id="PF24626">
    <property type="entry name" value="SH3_Tf2-1"/>
    <property type="match status" value="1"/>
</dbReference>
<dbReference type="InterPro" id="IPR021109">
    <property type="entry name" value="Peptidase_aspartic_dom_sf"/>
</dbReference>
<keyword evidence="6" id="KW-1188">Viral release from host cell</keyword>